<feature type="transmembrane region" description="Helical" evidence="7">
    <location>
        <begin position="363"/>
        <end position="385"/>
    </location>
</feature>
<gene>
    <name evidence="9" type="ORF">OC842_001864</name>
</gene>
<feature type="transmembrane region" description="Helical" evidence="7">
    <location>
        <begin position="521"/>
        <end position="545"/>
    </location>
</feature>
<evidence type="ECO:0000256" key="7">
    <source>
        <dbReference type="SAM" id="Phobius"/>
    </source>
</evidence>
<keyword evidence="10" id="KW-1185">Reference proteome</keyword>
<dbReference type="PROSITE" id="PS50850">
    <property type="entry name" value="MFS"/>
    <property type="match status" value="1"/>
</dbReference>
<evidence type="ECO:0000313" key="10">
    <source>
        <dbReference type="Proteomes" id="UP001176521"/>
    </source>
</evidence>
<feature type="region of interest" description="Disordered" evidence="6">
    <location>
        <begin position="317"/>
        <end position="342"/>
    </location>
</feature>
<evidence type="ECO:0000259" key="8">
    <source>
        <dbReference type="PROSITE" id="PS50850"/>
    </source>
</evidence>
<dbReference type="Pfam" id="PF07690">
    <property type="entry name" value="MFS_1"/>
    <property type="match status" value="1"/>
</dbReference>
<dbReference type="InterPro" id="IPR020846">
    <property type="entry name" value="MFS_dom"/>
</dbReference>
<feature type="compositionally biased region" description="Low complexity" evidence="6">
    <location>
        <begin position="327"/>
        <end position="342"/>
    </location>
</feature>
<dbReference type="FunFam" id="1.20.1250.20:FF:000013">
    <property type="entry name" value="MFS general substrate transporter"/>
    <property type="match status" value="1"/>
</dbReference>
<feature type="transmembrane region" description="Helical" evidence="7">
    <location>
        <begin position="405"/>
        <end position="422"/>
    </location>
</feature>
<dbReference type="GO" id="GO:0022857">
    <property type="term" value="F:transmembrane transporter activity"/>
    <property type="evidence" value="ECO:0007669"/>
    <property type="project" value="InterPro"/>
</dbReference>
<keyword evidence="2" id="KW-0813">Transport</keyword>
<feature type="transmembrane region" description="Helical" evidence="7">
    <location>
        <begin position="162"/>
        <end position="182"/>
    </location>
</feature>
<proteinExistence type="predicted"/>
<keyword evidence="3 7" id="KW-0812">Transmembrane</keyword>
<evidence type="ECO:0000256" key="5">
    <source>
        <dbReference type="ARBA" id="ARBA00023136"/>
    </source>
</evidence>
<dbReference type="PANTHER" id="PTHR43791">
    <property type="entry name" value="PERMEASE-RELATED"/>
    <property type="match status" value="1"/>
</dbReference>
<keyword evidence="5 7" id="KW-0472">Membrane</keyword>
<keyword evidence="4 7" id="KW-1133">Transmembrane helix</keyword>
<dbReference type="PANTHER" id="PTHR43791:SF46">
    <property type="entry name" value="MAJOR FACILITATOR SUPERFAMILY (MFS) PROFILE DOMAIN-CONTAINING PROTEIN-RELATED"/>
    <property type="match status" value="1"/>
</dbReference>
<dbReference type="InterPro" id="IPR036259">
    <property type="entry name" value="MFS_trans_sf"/>
</dbReference>
<feature type="transmembrane region" description="Helical" evidence="7">
    <location>
        <begin position="106"/>
        <end position="123"/>
    </location>
</feature>
<evidence type="ECO:0000313" key="9">
    <source>
        <dbReference type="EMBL" id="KAK0536765.1"/>
    </source>
</evidence>
<protein>
    <recommendedName>
        <fullName evidence="8">Major facilitator superfamily (MFS) profile domain-containing protein</fullName>
    </recommendedName>
</protein>
<dbReference type="EMBL" id="JAPDMQ010000071">
    <property type="protein sequence ID" value="KAK0536765.1"/>
    <property type="molecule type" value="Genomic_DNA"/>
</dbReference>
<dbReference type="AlphaFoldDB" id="A0AAN6GH08"/>
<evidence type="ECO:0000256" key="3">
    <source>
        <dbReference type="ARBA" id="ARBA00022692"/>
    </source>
</evidence>
<dbReference type="InterPro" id="IPR011701">
    <property type="entry name" value="MFS"/>
</dbReference>
<evidence type="ECO:0000256" key="1">
    <source>
        <dbReference type="ARBA" id="ARBA00004141"/>
    </source>
</evidence>
<evidence type="ECO:0000256" key="2">
    <source>
        <dbReference type="ARBA" id="ARBA00022448"/>
    </source>
</evidence>
<feature type="transmembrane region" description="Helical" evidence="7">
    <location>
        <begin position="489"/>
        <end position="509"/>
    </location>
</feature>
<evidence type="ECO:0000256" key="6">
    <source>
        <dbReference type="SAM" id="MobiDB-lite"/>
    </source>
</evidence>
<dbReference type="Proteomes" id="UP001176521">
    <property type="component" value="Unassembled WGS sequence"/>
</dbReference>
<dbReference type="Gene3D" id="1.20.1250.20">
    <property type="entry name" value="MFS general substrate transporter like domains"/>
    <property type="match status" value="2"/>
</dbReference>
<comment type="caution">
    <text evidence="9">The sequence shown here is derived from an EMBL/GenBank/DDBJ whole genome shotgun (WGS) entry which is preliminary data.</text>
</comment>
<feature type="domain" description="Major facilitator superfamily (MFS) profile" evidence="8">
    <location>
        <begin position="35"/>
        <end position="550"/>
    </location>
</feature>
<feature type="transmembrane region" description="Helical" evidence="7">
    <location>
        <begin position="429"/>
        <end position="450"/>
    </location>
</feature>
<comment type="subcellular location">
    <subcellularLocation>
        <location evidence="1">Membrane</location>
        <topology evidence="1">Multi-pass membrane protein</topology>
    </subcellularLocation>
</comment>
<feature type="region of interest" description="Disordered" evidence="6">
    <location>
        <begin position="258"/>
        <end position="286"/>
    </location>
</feature>
<name>A0AAN6GH08_9BASI</name>
<evidence type="ECO:0000256" key="4">
    <source>
        <dbReference type="ARBA" id="ARBA00022989"/>
    </source>
</evidence>
<dbReference type="FunFam" id="1.20.1250.20:FF:000018">
    <property type="entry name" value="MFS transporter permease"/>
    <property type="match status" value="1"/>
</dbReference>
<dbReference type="SUPFAM" id="SSF103473">
    <property type="entry name" value="MFS general substrate transporter"/>
    <property type="match status" value="1"/>
</dbReference>
<dbReference type="GO" id="GO:0016020">
    <property type="term" value="C:membrane"/>
    <property type="evidence" value="ECO:0007669"/>
    <property type="project" value="UniProtKB-SubCell"/>
</dbReference>
<sequence>MVSNHLSEAQDAHAIAVAETEAIRKRAIRKLDMRTLPFLTLAWLANFIDRTSIGNAATLHLTQDLHLHGLQLNTALALFYVSYILSEIPSNIFLKKFGGDKWIPSLILAWAIVTTLTCLVQDFKGLVVIRVFLGLCEGGVLPGMTFYLSLLYPRYELQQRIGIFYAAAALSGSFGGLLAYLIHKLDGVGGLAGWRYIFLLEGCATVLIALLGFAIMPPSVAKAKFLTQEERNACLAAMHVDVVAATARATGRSAPDAAILTRDGKRDDGEEIAKTDSDLGEKEKRPAQLVTTASYADGTGSPSSPAHSLSDEIAATDAGNASSSRRQPAIQDAAAAGAQQEDAAAPEKFEWREVRRGLFEVQVWLTGVAYLCLLNALYSFGLFLPTILRSMYPDVTPSRLQLLSVPPYVPAAVMCIIVAVAADKARMRVPFMLVLLPISMIGYIILLTTHSAQAKYAGVFLAALGVYPATPCVLSILPNNCSGHFKRATAVALQLAIANCAGFVATFAYQSKFAKQDYKPGHWVVLASLIVAEVLLIIQVLYVRWENAARASGKRDWQVAEYERLVAEGKTKAPIGDRSPTFRFVI</sequence>
<feature type="transmembrane region" description="Helical" evidence="7">
    <location>
        <begin position="194"/>
        <end position="216"/>
    </location>
</feature>
<reference evidence="9" key="1">
    <citation type="journal article" date="2023" name="PhytoFront">
        <title>Draft Genome Resources of Seven Strains of Tilletia horrida, Causal Agent of Kernel Smut of Rice.</title>
        <authorList>
            <person name="Khanal S."/>
            <person name="Antony Babu S."/>
            <person name="Zhou X.G."/>
        </authorList>
    </citation>
    <scope>NUCLEOTIDE SEQUENCE</scope>
    <source>
        <strain evidence="9">TX3</strain>
    </source>
</reference>
<organism evidence="9 10">
    <name type="scientific">Tilletia horrida</name>
    <dbReference type="NCBI Taxonomy" id="155126"/>
    <lineage>
        <taxon>Eukaryota</taxon>
        <taxon>Fungi</taxon>
        <taxon>Dikarya</taxon>
        <taxon>Basidiomycota</taxon>
        <taxon>Ustilaginomycotina</taxon>
        <taxon>Exobasidiomycetes</taxon>
        <taxon>Tilletiales</taxon>
        <taxon>Tilletiaceae</taxon>
        <taxon>Tilletia</taxon>
    </lineage>
</organism>
<feature type="transmembrane region" description="Helical" evidence="7">
    <location>
        <begin position="129"/>
        <end position="150"/>
    </location>
</feature>
<accession>A0AAN6GH08</accession>
<feature type="compositionally biased region" description="Basic and acidic residues" evidence="6">
    <location>
        <begin position="262"/>
        <end position="286"/>
    </location>
</feature>
<feature type="transmembrane region" description="Helical" evidence="7">
    <location>
        <begin position="456"/>
        <end position="477"/>
    </location>
</feature>